<dbReference type="PROSITE" id="PS00741">
    <property type="entry name" value="DH_1"/>
    <property type="match status" value="1"/>
</dbReference>
<evidence type="ECO:0000256" key="3">
    <source>
        <dbReference type="SAM" id="MobiDB-lite"/>
    </source>
</evidence>
<dbReference type="SUPFAM" id="SSF48065">
    <property type="entry name" value="DBL homology domain (DH-domain)"/>
    <property type="match status" value="1"/>
</dbReference>
<evidence type="ECO:0000259" key="6">
    <source>
        <dbReference type="PROSITE" id="PS50106"/>
    </source>
</evidence>
<name>R7TTG9_CAPTE</name>
<organism evidence="8">
    <name type="scientific">Capitella teleta</name>
    <name type="common">Polychaete worm</name>
    <dbReference type="NCBI Taxonomy" id="283909"/>
    <lineage>
        <taxon>Eukaryota</taxon>
        <taxon>Metazoa</taxon>
        <taxon>Spiralia</taxon>
        <taxon>Lophotrochozoa</taxon>
        <taxon>Annelida</taxon>
        <taxon>Polychaeta</taxon>
        <taxon>Sedentaria</taxon>
        <taxon>Scolecida</taxon>
        <taxon>Capitellidae</taxon>
        <taxon>Capitella</taxon>
    </lineage>
</organism>
<keyword evidence="10" id="KW-1185">Reference proteome</keyword>
<dbReference type="CDD" id="cd00136">
    <property type="entry name" value="PDZ_canonical"/>
    <property type="match status" value="1"/>
</dbReference>
<dbReference type="Gene3D" id="3.10.20.90">
    <property type="entry name" value="Phosphatidylinositol 3-kinase Catalytic Subunit, Chain A, domain 1"/>
    <property type="match status" value="1"/>
</dbReference>
<dbReference type="EMBL" id="KB308638">
    <property type="protein sequence ID" value="ELT97208.1"/>
    <property type="molecule type" value="Genomic_DNA"/>
</dbReference>
<dbReference type="CDD" id="cd00160">
    <property type="entry name" value="RhoGEF"/>
    <property type="match status" value="1"/>
</dbReference>
<dbReference type="InterPro" id="IPR003116">
    <property type="entry name" value="RBD_dom"/>
</dbReference>
<dbReference type="HOGENOM" id="CLU_000494_2_0_1"/>
<keyword evidence="1" id="KW-0344">Guanine-nucleotide releasing factor</keyword>
<proteinExistence type="predicted"/>
<evidence type="ECO:0000256" key="1">
    <source>
        <dbReference type="ARBA" id="ARBA00022658"/>
    </source>
</evidence>
<feature type="non-terminal residue" evidence="8">
    <location>
        <position position="1"/>
    </location>
</feature>
<dbReference type="Gene3D" id="2.30.29.30">
    <property type="entry name" value="Pleckstrin-homology domain (PH domain)/Phosphotyrosine-binding domain (PTB)"/>
    <property type="match status" value="2"/>
</dbReference>
<dbReference type="InterPro" id="IPR000219">
    <property type="entry name" value="DH_dom"/>
</dbReference>
<dbReference type="Pfam" id="PF02196">
    <property type="entry name" value="RBD"/>
    <property type="match status" value="1"/>
</dbReference>
<evidence type="ECO:0000313" key="8">
    <source>
        <dbReference type="EMBL" id="ELT97208.1"/>
    </source>
</evidence>
<dbReference type="GO" id="GO:0007264">
    <property type="term" value="P:small GTPase-mediated signal transduction"/>
    <property type="evidence" value="ECO:0007669"/>
    <property type="project" value="InterPro"/>
</dbReference>
<feature type="domain" description="PDZ" evidence="6">
    <location>
        <begin position="350"/>
        <end position="429"/>
    </location>
</feature>
<dbReference type="InterPro" id="IPR011993">
    <property type="entry name" value="PH-like_dom_sf"/>
</dbReference>
<dbReference type="PROSITE" id="PS50106">
    <property type="entry name" value="PDZ"/>
    <property type="match status" value="1"/>
</dbReference>
<evidence type="ECO:0000256" key="2">
    <source>
        <dbReference type="ARBA" id="ARBA00022737"/>
    </source>
</evidence>
<sequence length="924" mass="105119">WLTVKNWLIHKKRKVELAPKRTWKKYWVCLKGTVLLFYLCDENESVTDESIPRHMLVIEGGVAQAVPEHPKREHIFALSTAFGDAYLFQAQSQIELENWIGGMHSACASSFARQHGKENTLKLLRSEIQRLENSIDLDIKMKKMAGLQLNVVTDPRSKQAIDKQIAQWDENLEKLYIEQFRLRCYVASLQGSELPNPKNLLGCVAKTSKAVLSRIGVFTVTSFHALVCARTPMTAASVYSRKQKRGLLSTFKAESQPSKEVVNMGDSLVRISLPSNQSIVVGVSEKMSVQEVLESACNKRQLNPTDHFMRLKLNGMDNFRIPEKSHMVYTSSHLFQEHETIEVCPKILFQIDLSKGEKDRDFGFAVEAELAEDTEQEDELCVFISDVIKGGLAHRKGLIIGDEILVLNGRVVADLDMVYIENLLMETGSVCMTIRSCRTERPVNTTLLMAHADMYIDSLTCPPPPTQSRISDKFIGELIVPAPNWGDALLGDNKKSTKSSLTNSWFSLSPPLQRWSAVQAEKLEAARETQAISPRKSLPSSSVKVTATKPLSDSQRIRKVVIELIETERAYVKDLNCLIERYLDPLKEETFLSGEDTEQIFGNIVEIVQFQKLFLQSLEESVELEPNFSIFTSPTKFRRILFSLGGSFMYYANHFKLYSSFSASHSKAQRVLNPESNARLQEFLRARNPKQQHSATLESYLIKPIQRILKYPLLLRQLKDLTDPHTDEHHHLSEALRGMEAVAEHINEMQKIYEEYGSVFEDLIKQYKETHPHCRGLELNVGELQMYGSVNWLNALDELAKMKKGTDLITLLFIFRSGVVLLAQERVRGKKSKPKQSQPPDSSEVTNRYQTGIPVDQLQVRTTLGDTNERHGIWELVHCRSEQEGRPEKVFQFASSHAARRDFIRTIHNTIRESVRRMSVPGSK</sequence>
<dbReference type="PROSITE" id="PS50010">
    <property type="entry name" value="DH_2"/>
    <property type="match status" value="1"/>
</dbReference>
<dbReference type="Pfam" id="PF00169">
    <property type="entry name" value="PH"/>
    <property type="match status" value="1"/>
</dbReference>
<dbReference type="InterPro" id="IPR043537">
    <property type="entry name" value="Tiam1/Tiam2/Sif"/>
</dbReference>
<dbReference type="Pfam" id="PF23014">
    <property type="entry name" value="PH_Tiam1"/>
    <property type="match status" value="1"/>
</dbReference>
<dbReference type="PROSITE" id="PS50003">
    <property type="entry name" value="PH_DOMAIN"/>
    <property type="match status" value="1"/>
</dbReference>
<reference evidence="8 10" key="2">
    <citation type="journal article" date="2013" name="Nature">
        <title>Insights into bilaterian evolution from three spiralian genomes.</title>
        <authorList>
            <person name="Simakov O."/>
            <person name="Marletaz F."/>
            <person name="Cho S.J."/>
            <person name="Edsinger-Gonzales E."/>
            <person name="Havlak P."/>
            <person name="Hellsten U."/>
            <person name="Kuo D.H."/>
            <person name="Larsson T."/>
            <person name="Lv J."/>
            <person name="Arendt D."/>
            <person name="Savage R."/>
            <person name="Osoegawa K."/>
            <person name="de Jong P."/>
            <person name="Grimwood J."/>
            <person name="Chapman J.A."/>
            <person name="Shapiro H."/>
            <person name="Aerts A."/>
            <person name="Otillar R.P."/>
            <person name="Terry A.Y."/>
            <person name="Boore J.L."/>
            <person name="Grigoriev I.V."/>
            <person name="Lindberg D.R."/>
            <person name="Seaver E.C."/>
            <person name="Weisblat D.A."/>
            <person name="Putnam N.H."/>
            <person name="Rokhsar D.S."/>
        </authorList>
    </citation>
    <scope>NUCLEOTIDE SEQUENCE</scope>
    <source>
        <strain evidence="8 10">I ESC-2004</strain>
    </source>
</reference>
<keyword evidence="2" id="KW-0677">Repeat</keyword>
<dbReference type="Pfam" id="PF00595">
    <property type="entry name" value="PDZ"/>
    <property type="match status" value="1"/>
</dbReference>
<dbReference type="PROSITE" id="PS50898">
    <property type="entry name" value="RBD"/>
    <property type="match status" value="1"/>
</dbReference>
<feature type="region of interest" description="Disordered" evidence="3">
    <location>
        <begin position="827"/>
        <end position="850"/>
    </location>
</feature>
<evidence type="ECO:0000259" key="4">
    <source>
        <dbReference type="PROSITE" id="PS50003"/>
    </source>
</evidence>
<feature type="domain" description="RBD" evidence="7">
    <location>
        <begin position="267"/>
        <end position="339"/>
    </location>
</feature>
<dbReference type="PANTHER" id="PTHR46001:SF3">
    <property type="entry name" value="PROTEIN STILL LIFE, ISOFORM SIF TYPE 1"/>
    <property type="match status" value="1"/>
</dbReference>
<evidence type="ECO:0000259" key="5">
    <source>
        <dbReference type="PROSITE" id="PS50010"/>
    </source>
</evidence>
<dbReference type="SUPFAM" id="SSF50729">
    <property type="entry name" value="PH domain-like"/>
    <property type="match status" value="2"/>
</dbReference>
<dbReference type="InterPro" id="IPR001605">
    <property type="entry name" value="PH_dom-spectrin-type"/>
</dbReference>
<dbReference type="EnsemblMetazoa" id="CapteT22121">
    <property type="protein sequence ID" value="CapteP22121"/>
    <property type="gene ID" value="CapteG22121"/>
</dbReference>
<dbReference type="STRING" id="283909.R7TTG9"/>
<dbReference type="PANTHER" id="PTHR46001">
    <property type="entry name" value="TIAM (MAMMALIAN TUMOR INVASION AND METASTASIS FACTOR) HOMOLOG"/>
    <property type="match status" value="1"/>
</dbReference>
<dbReference type="InterPro" id="IPR001849">
    <property type="entry name" value="PH_domain"/>
</dbReference>
<reference evidence="9" key="3">
    <citation type="submission" date="2015-06" db="UniProtKB">
        <authorList>
            <consortium name="EnsemblMetazoa"/>
        </authorList>
    </citation>
    <scope>IDENTIFICATION</scope>
</reference>
<evidence type="ECO:0000313" key="9">
    <source>
        <dbReference type="EnsemblMetazoa" id="CapteP22121"/>
    </source>
</evidence>
<feature type="domain" description="PH" evidence="4">
    <location>
        <begin position="1"/>
        <end position="108"/>
    </location>
</feature>
<dbReference type="SUPFAM" id="SSF50156">
    <property type="entry name" value="PDZ domain-like"/>
    <property type="match status" value="1"/>
</dbReference>
<evidence type="ECO:0000259" key="7">
    <source>
        <dbReference type="PROSITE" id="PS50898"/>
    </source>
</evidence>
<reference evidence="10" key="1">
    <citation type="submission" date="2012-12" db="EMBL/GenBank/DDBJ databases">
        <authorList>
            <person name="Hellsten U."/>
            <person name="Grimwood J."/>
            <person name="Chapman J.A."/>
            <person name="Shapiro H."/>
            <person name="Aerts A."/>
            <person name="Otillar R.P."/>
            <person name="Terry A.Y."/>
            <person name="Boore J.L."/>
            <person name="Simakov O."/>
            <person name="Marletaz F."/>
            <person name="Cho S.-J."/>
            <person name="Edsinger-Gonzales E."/>
            <person name="Havlak P."/>
            <person name="Kuo D.-H."/>
            <person name="Larsson T."/>
            <person name="Lv J."/>
            <person name="Arendt D."/>
            <person name="Savage R."/>
            <person name="Osoegawa K."/>
            <person name="de Jong P."/>
            <person name="Lindberg D.R."/>
            <person name="Seaver E.C."/>
            <person name="Weisblat D.A."/>
            <person name="Putnam N.H."/>
            <person name="Grigoriev I.V."/>
            <person name="Rokhsar D.S."/>
        </authorList>
    </citation>
    <scope>NUCLEOTIDE SEQUENCE</scope>
    <source>
        <strain evidence="10">I ESC-2004</strain>
    </source>
</reference>
<dbReference type="PRINTS" id="PR00683">
    <property type="entry name" value="SPECTRINPH"/>
</dbReference>
<dbReference type="GO" id="GO:0005543">
    <property type="term" value="F:phospholipid binding"/>
    <property type="evidence" value="ECO:0007669"/>
    <property type="project" value="InterPro"/>
</dbReference>
<dbReference type="GO" id="GO:0005085">
    <property type="term" value="F:guanyl-nucleotide exchange factor activity"/>
    <property type="evidence" value="ECO:0007669"/>
    <property type="project" value="UniProtKB-KW"/>
</dbReference>
<dbReference type="InterPro" id="IPR035899">
    <property type="entry name" value="DBL_dom_sf"/>
</dbReference>
<feature type="domain" description="DH" evidence="5">
    <location>
        <begin position="556"/>
        <end position="749"/>
    </location>
</feature>
<feature type="non-terminal residue" evidence="8">
    <location>
        <position position="924"/>
    </location>
</feature>
<dbReference type="Gene3D" id="2.30.42.10">
    <property type="match status" value="1"/>
</dbReference>
<evidence type="ECO:0000313" key="10">
    <source>
        <dbReference type="Proteomes" id="UP000014760"/>
    </source>
</evidence>
<dbReference type="InterPro" id="IPR055230">
    <property type="entry name" value="PH_Tiam1/2"/>
</dbReference>
<dbReference type="InterPro" id="IPR036034">
    <property type="entry name" value="PDZ_sf"/>
</dbReference>
<dbReference type="OMA" id="DACNADF"/>
<accession>R7TTG9</accession>
<dbReference type="SMART" id="SM00233">
    <property type="entry name" value="PH"/>
    <property type="match status" value="2"/>
</dbReference>
<protein>
    <submittedName>
        <fullName evidence="8 9">Uncharacterized protein</fullName>
    </submittedName>
</protein>
<dbReference type="OrthoDB" id="8059989at2759"/>
<dbReference type="Gene3D" id="6.10.140.680">
    <property type="match status" value="1"/>
</dbReference>
<dbReference type="SMART" id="SM00325">
    <property type="entry name" value="RhoGEF"/>
    <property type="match status" value="1"/>
</dbReference>
<gene>
    <name evidence="8" type="ORF">CAPTEDRAFT_22121</name>
</gene>
<dbReference type="InterPro" id="IPR001478">
    <property type="entry name" value="PDZ"/>
</dbReference>
<dbReference type="Pfam" id="PF00621">
    <property type="entry name" value="RhoGEF"/>
    <property type="match status" value="1"/>
</dbReference>
<dbReference type="Pfam" id="PF18385">
    <property type="entry name" value="Tiam_CC_Ex"/>
    <property type="match status" value="1"/>
</dbReference>
<dbReference type="InterPro" id="IPR040655">
    <property type="entry name" value="TIAM1_CC-Ex"/>
</dbReference>
<dbReference type="Gene3D" id="1.20.900.10">
    <property type="entry name" value="Dbl homology (DH) domain"/>
    <property type="match status" value="1"/>
</dbReference>
<dbReference type="EMBL" id="AMQN01002209">
    <property type="status" value="NOT_ANNOTATED_CDS"/>
    <property type="molecule type" value="Genomic_DNA"/>
</dbReference>
<dbReference type="Proteomes" id="UP000014760">
    <property type="component" value="Unassembled WGS sequence"/>
</dbReference>
<dbReference type="SMART" id="SM00228">
    <property type="entry name" value="PDZ"/>
    <property type="match status" value="1"/>
</dbReference>
<dbReference type="AlphaFoldDB" id="R7TTG9"/>
<dbReference type="InterPro" id="IPR001331">
    <property type="entry name" value="GDS_CDC24_CS"/>
</dbReference>